<evidence type="ECO:0000313" key="5">
    <source>
        <dbReference type="EMBL" id="MFC0407228.1"/>
    </source>
</evidence>
<dbReference type="Pfam" id="PF12802">
    <property type="entry name" value="MarR_2"/>
    <property type="match status" value="1"/>
</dbReference>
<proteinExistence type="predicted"/>
<dbReference type="SMART" id="SM00347">
    <property type="entry name" value="HTH_MARR"/>
    <property type="match status" value="1"/>
</dbReference>
<feature type="domain" description="HTH marR-type" evidence="4">
    <location>
        <begin position="5"/>
        <end position="138"/>
    </location>
</feature>
<dbReference type="InterPro" id="IPR039422">
    <property type="entry name" value="MarR/SlyA-like"/>
</dbReference>
<dbReference type="InterPro" id="IPR036390">
    <property type="entry name" value="WH_DNA-bd_sf"/>
</dbReference>
<dbReference type="EMBL" id="JBHLUN010000002">
    <property type="protein sequence ID" value="MFC0407228.1"/>
    <property type="molecule type" value="Genomic_DNA"/>
</dbReference>
<evidence type="ECO:0000313" key="6">
    <source>
        <dbReference type="Proteomes" id="UP001589865"/>
    </source>
</evidence>
<keyword evidence="3" id="KW-0804">Transcription</keyword>
<accession>A0ABV6JNE2</accession>
<evidence type="ECO:0000259" key="4">
    <source>
        <dbReference type="PROSITE" id="PS50995"/>
    </source>
</evidence>
<dbReference type="PROSITE" id="PS50995">
    <property type="entry name" value="HTH_MARR_2"/>
    <property type="match status" value="1"/>
</dbReference>
<dbReference type="Gene3D" id="1.10.10.10">
    <property type="entry name" value="Winged helix-like DNA-binding domain superfamily/Winged helix DNA-binding domain"/>
    <property type="match status" value="1"/>
</dbReference>
<dbReference type="PANTHER" id="PTHR33164">
    <property type="entry name" value="TRANSCRIPTIONAL REGULATOR, MARR FAMILY"/>
    <property type="match status" value="1"/>
</dbReference>
<keyword evidence="1" id="KW-0805">Transcription regulation</keyword>
<name>A0ABV6JNE2_9PROT</name>
<reference evidence="5 6" key="1">
    <citation type="submission" date="2024-09" db="EMBL/GenBank/DDBJ databases">
        <authorList>
            <person name="Sun Q."/>
            <person name="Mori K."/>
        </authorList>
    </citation>
    <scope>NUCLEOTIDE SEQUENCE [LARGE SCALE GENOMIC DNA]</scope>
    <source>
        <strain evidence="5 6">TBRC 5777</strain>
    </source>
</reference>
<evidence type="ECO:0000256" key="3">
    <source>
        <dbReference type="ARBA" id="ARBA00023163"/>
    </source>
</evidence>
<dbReference type="PANTHER" id="PTHR33164:SF64">
    <property type="entry name" value="TRANSCRIPTIONAL REGULATOR SLYA"/>
    <property type="match status" value="1"/>
</dbReference>
<sequence length="158" mass="17244">MKSTNASLAAALRRVTQKWRARFDSELKGSGHTLSRARALIALSREGGSMMQRDLAAELSVEHPTLVRLLDGLEGQQLIRREPAAGQKRANRITLTPEAASVVQRVNALFEDLLDGMLATVPETDIKIAVRVMDAMVDNLELIPAPLRAAPPAEEQGR</sequence>
<dbReference type="Proteomes" id="UP001589865">
    <property type="component" value="Unassembled WGS sequence"/>
</dbReference>
<dbReference type="InterPro" id="IPR036388">
    <property type="entry name" value="WH-like_DNA-bd_sf"/>
</dbReference>
<protein>
    <submittedName>
        <fullName evidence="5">MarR family winged helix-turn-helix transcriptional regulator</fullName>
    </submittedName>
</protein>
<dbReference type="InterPro" id="IPR000835">
    <property type="entry name" value="HTH_MarR-typ"/>
</dbReference>
<keyword evidence="2" id="KW-0238">DNA-binding</keyword>
<keyword evidence="6" id="KW-1185">Reference proteome</keyword>
<organism evidence="5 6">
    <name type="scientific">Roseomonas elaeocarpi</name>
    <dbReference type="NCBI Taxonomy" id="907779"/>
    <lineage>
        <taxon>Bacteria</taxon>
        <taxon>Pseudomonadati</taxon>
        <taxon>Pseudomonadota</taxon>
        <taxon>Alphaproteobacteria</taxon>
        <taxon>Acetobacterales</taxon>
        <taxon>Roseomonadaceae</taxon>
        <taxon>Roseomonas</taxon>
    </lineage>
</organism>
<evidence type="ECO:0000256" key="2">
    <source>
        <dbReference type="ARBA" id="ARBA00023125"/>
    </source>
</evidence>
<gene>
    <name evidence="5" type="ORF">ACFFGY_03145</name>
</gene>
<dbReference type="RefSeq" id="WP_377042921.1">
    <property type="nucleotide sequence ID" value="NZ_JBHLUN010000002.1"/>
</dbReference>
<dbReference type="PRINTS" id="PR00598">
    <property type="entry name" value="HTHMARR"/>
</dbReference>
<evidence type="ECO:0000256" key="1">
    <source>
        <dbReference type="ARBA" id="ARBA00023015"/>
    </source>
</evidence>
<comment type="caution">
    <text evidence="5">The sequence shown here is derived from an EMBL/GenBank/DDBJ whole genome shotgun (WGS) entry which is preliminary data.</text>
</comment>
<dbReference type="SUPFAM" id="SSF46785">
    <property type="entry name" value="Winged helix' DNA-binding domain"/>
    <property type="match status" value="1"/>
</dbReference>